<feature type="transmembrane region" description="Helical" evidence="1">
    <location>
        <begin position="208"/>
        <end position="230"/>
    </location>
</feature>
<organism evidence="2 3">
    <name type="scientific">Plasmodium gonderi</name>
    <dbReference type="NCBI Taxonomy" id="77519"/>
    <lineage>
        <taxon>Eukaryota</taxon>
        <taxon>Sar</taxon>
        <taxon>Alveolata</taxon>
        <taxon>Apicomplexa</taxon>
        <taxon>Aconoidasida</taxon>
        <taxon>Haemosporida</taxon>
        <taxon>Plasmodiidae</taxon>
        <taxon>Plasmodium</taxon>
        <taxon>Plasmodium (Plasmodium)</taxon>
    </lineage>
</organism>
<dbReference type="RefSeq" id="XP_028541788.1">
    <property type="nucleotide sequence ID" value="XM_028685987.1"/>
</dbReference>
<proteinExistence type="predicted"/>
<dbReference type="InterPro" id="IPR008780">
    <property type="entry name" value="Plasmodium_Vir"/>
</dbReference>
<keyword evidence="1" id="KW-0812">Transmembrane</keyword>
<dbReference type="AlphaFoldDB" id="A0A1Y1J9M4"/>
<reference evidence="3" key="1">
    <citation type="submission" date="2017-04" db="EMBL/GenBank/DDBJ databases">
        <title>Plasmodium gonderi genome.</title>
        <authorList>
            <person name="Arisue N."/>
            <person name="Honma H."/>
            <person name="Kawai S."/>
            <person name="Tougan T."/>
            <person name="Tanabe K."/>
            <person name="Horii T."/>
        </authorList>
    </citation>
    <scope>NUCLEOTIDE SEQUENCE [LARGE SCALE GENOMIC DNA]</scope>
    <source>
        <strain evidence="3">ATCC 30045</strain>
    </source>
</reference>
<dbReference type="EMBL" id="BDQF01000002">
    <property type="protein sequence ID" value="GAW79199.1"/>
    <property type="molecule type" value="Genomic_DNA"/>
</dbReference>
<keyword evidence="3" id="KW-1185">Reference proteome</keyword>
<evidence type="ECO:0000256" key="1">
    <source>
        <dbReference type="SAM" id="Phobius"/>
    </source>
</evidence>
<dbReference type="GeneID" id="39745902"/>
<sequence length="280" mass="33173">MFNHLNFTLIKKYDIVKKFPECRKKLDGHAVQFETIGETGKDVQLCTDANNIRILKNLINDKYTPERICIQAINYLGDINYGQDQNLQMAGCEYFYYWIYDDLLKEEIKGNMDTQNVYDHLIGIFTKRGLYINKLCKPSKTPLKNDDFQKIKDIYNLYKKLYKQSEVINPDDIFKGIVSIVMQYEEKIYTQASEIKELEAPSPCKTNILSPIIITSIITFLTFIFLFILYRFTAFGSWCKNVIKSKIDKRDNINEETHRFQEYEIFSSTPTKYKHNIWYH</sequence>
<evidence type="ECO:0000313" key="2">
    <source>
        <dbReference type="EMBL" id="GAW79199.1"/>
    </source>
</evidence>
<comment type="caution">
    <text evidence="2">The sequence shown here is derived from an EMBL/GenBank/DDBJ whole genome shotgun (WGS) entry which is preliminary data.</text>
</comment>
<dbReference type="Pfam" id="PF05795">
    <property type="entry name" value="Plasmodium_Vir"/>
    <property type="match status" value="1"/>
</dbReference>
<keyword evidence="1" id="KW-1133">Transmembrane helix</keyword>
<gene>
    <name evidence="2" type="ORF">PGO_021720</name>
</gene>
<protein>
    <submittedName>
        <fullName evidence="2">Variable surface protein</fullName>
    </submittedName>
</protein>
<dbReference type="OrthoDB" id="10293467at2759"/>
<accession>A0A1Y1J9M4</accession>
<keyword evidence="1" id="KW-0472">Membrane</keyword>
<name>A0A1Y1J9M4_PLAGO</name>
<evidence type="ECO:0000313" key="3">
    <source>
        <dbReference type="Proteomes" id="UP000195521"/>
    </source>
</evidence>
<dbReference type="Proteomes" id="UP000195521">
    <property type="component" value="Unassembled WGS sequence"/>
</dbReference>